<organism evidence="1 2">
    <name type="scientific">Coemansia aciculifera</name>
    <dbReference type="NCBI Taxonomy" id="417176"/>
    <lineage>
        <taxon>Eukaryota</taxon>
        <taxon>Fungi</taxon>
        <taxon>Fungi incertae sedis</taxon>
        <taxon>Zoopagomycota</taxon>
        <taxon>Kickxellomycotina</taxon>
        <taxon>Kickxellomycetes</taxon>
        <taxon>Kickxellales</taxon>
        <taxon>Kickxellaceae</taxon>
        <taxon>Coemansia</taxon>
    </lineage>
</organism>
<accession>A0ACC1LUI6</accession>
<name>A0ACC1LUI6_9FUNG</name>
<reference evidence="1" key="1">
    <citation type="submission" date="2022-07" db="EMBL/GenBank/DDBJ databases">
        <title>Phylogenomic reconstructions and comparative analyses of Kickxellomycotina fungi.</title>
        <authorList>
            <person name="Reynolds N.K."/>
            <person name="Stajich J.E."/>
            <person name="Barry K."/>
            <person name="Grigoriev I.V."/>
            <person name="Crous P."/>
            <person name="Smith M.E."/>
        </authorList>
    </citation>
    <scope>NUCLEOTIDE SEQUENCE</scope>
    <source>
        <strain evidence="1">CBS 190363</strain>
    </source>
</reference>
<keyword evidence="2" id="KW-1185">Reference proteome</keyword>
<sequence length="339" mass="36282">MGQLPSHQMDAWASSLASSVFYRQRLRQRRLRTEIGHSGHSSSSKAGDVAAESSALPFVKGHAPSASAVGIGARGLAAGLKDNAARVLRSSASTGNLKSGGANNVLLPPASQQLSTVNEDMPAAGELLTSASTVDFAGMRGRRSLDIQQSPSDSAALPLPPSLSSTALQPPLIARSRAKSRSRSRNSMVIVNSLGIEETPLSVLIQDSRVTAEDNPMQWDWATIRTIILGPIGAESGRQDSSNGSRQDMASSSSRRRRLPEEINSSGFLARLSRFFHPASLEFCDLSRTTANEEYLEIGRQLIRILISSADGLLLIDESRLLSGIVDEIKKQDGLARKK</sequence>
<comment type="caution">
    <text evidence="1">The sequence shown here is derived from an EMBL/GenBank/DDBJ whole genome shotgun (WGS) entry which is preliminary data.</text>
</comment>
<proteinExistence type="predicted"/>
<dbReference type="EMBL" id="JANBVB010002765">
    <property type="protein sequence ID" value="KAJ2882579.1"/>
    <property type="molecule type" value="Genomic_DNA"/>
</dbReference>
<evidence type="ECO:0000313" key="2">
    <source>
        <dbReference type="Proteomes" id="UP001139981"/>
    </source>
</evidence>
<dbReference type="Proteomes" id="UP001139981">
    <property type="component" value="Unassembled WGS sequence"/>
</dbReference>
<feature type="non-terminal residue" evidence="1">
    <location>
        <position position="339"/>
    </location>
</feature>
<gene>
    <name evidence="1" type="ORF">IWW38_005642</name>
</gene>
<protein>
    <submittedName>
        <fullName evidence="1">Uncharacterized protein</fullName>
    </submittedName>
</protein>
<evidence type="ECO:0000313" key="1">
    <source>
        <dbReference type="EMBL" id="KAJ2882579.1"/>
    </source>
</evidence>